<comment type="caution">
    <text evidence="1">The sequence shown here is derived from an EMBL/GenBank/DDBJ whole genome shotgun (WGS) entry which is preliminary data.</text>
</comment>
<dbReference type="Proteomes" id="UP000811246">
    <property type="component" value="Chromosome 13"/>
</dbReference>
<evidence type="ECO:0000313" key="1">
    <source>
        <dbReference type="EMBL" id="KAG6682397.1"/>
    </source>
</evidence>
<accession>A0A922AP56</accession>
<protein>
    <submittedName>
        <fullName evidence="1">Uncharacterized protein</fullName>
    </submittedName>
</protein>
<proteinExistence type="predicted"/>
<reference evidence="1" key="1">
    <citation type="submission" date="2021-01" db="EMBL/GenBank/DDBJ databases">
        <authorList>
            <person name="Lovell J.T."/>
            <person name="Bentley N."/>
            <person name="Bhattarai G."/>
            <person name="Jenkins J.W."/>
            <person name="Sreedasyam A."/>
            <person name="Alarcon Y."/>
            <person name="Bock C."/>
            <person name="Boston L."/>
            <person name="Carlson J."/>
            <person name="Cervantes K."/>
            <person name="Clermont K."/>
            <person name="Krom N."/>
            <person name="Kubenka K."/>
            <person name="Mamidi S."/>
            <person name="Mattison C."/>
            <person name="Monteros M."/>
            <person name="Pisani C."/>
            <person name="Plott C."/>
            <person name="Rajasekar S."/>
            <person name="Rhein H.S."/>
            <person name="Rohla C."/>
            <person name="Song M."/>
            <person name="Hilaire R.S."/>
            <person name="Shu S."/>
            <person name="Wells L."/>
            <person name="Wang X."/>
            <person name="Webber J."/>
            <person name="Heerema R.J."/>
            <person name="Klein P."/>
            <person name="Conner P."/>
            <person name="Grauke L."/>
            <person name="Grimwood J."/>
            <person name="Schmutz J."/>
            <person name="Randall J.J."/>
        </authorList>
    </citation>
    <scope>NUCLEOTIDE SEQUENCE</scope>
    <source>
        <tissue evidence="1">Leaf</tissue>
    </source>
</reference>
<sequence length="123" mass="14449">MLRTRSIMPWPSILLSLSVEICEREPLVQRYAEDGLNKEICIMDPNGLIRESHSPEVRVQRKKMSIEREKRVQYFIEFTLKVFPPSNCIYTESITNTLFYQLTTLLHYIMTTTTTLHLLKGNV</sequence>
<dbReference type="EMBL" id="CM031837">
    <property type="protein sequence ID" value="KAG6682397.1"/>
    <property type="molecule type" value="Genomic_DNA"/>
</dbReference>
<dbReference type="AlphaFoldDB" id="A0A922AP56"/>
<name>A0A922AP56_CARIL</name>
<gene>
    <name evidence="1" type="ORF">I3842_13G139200</name>
</gene>
<evidence type="ECO:0000313" key="2">
    <source>
        <dbReference type="Proteomes" id="UP000811246"/>
    </source>
</evidence>
<organism evidence="1 2">
    <name type="scientific">Carya illinoinensis</name>
    <name type="common">Pecan</name>
    <dbReference type="NCBI Taxonomy" id="32201"/>
    <lineage>
        <taxon>Eukaryota</taxon>
        <taxon>Viridiplantae</taxon>
        <taxon>Streptophyta</taxon>
        <taxon>Embryophyta</taxon>
        <taxon>Tracheophyta</taxon>
        <taxon>Spermatophyta</taxon>
        <taxon>Magnoliopsida</taxon>
        <taxon>eudicotyledons</taxon>
        <taxon>Gunneridae</taxon>
        <taxon>Pentapetalae</taxon>
        <taxon>rosids</taxon>
        <taxon>fabids</taxon>
        <taxon>Fagales</taxon>
        <taxon>Juglandaceae</taxon>
        <taxon>Carya</taxon>
    </lineage>
</organism>